<sequence length="94" mass="10772">MFYYRTNICKDSSTQIHLALQIADQNVYGTAAPSALWGSLNFSKDRPFDSSRKGGRGVAFRFVFELCHSIHFLFKPKRVAQFPHLHKLLDPSEL</sequence>
<name>A0AAV4SDP7_9ARAC</name>
<dbReference type="Proteomes" id="UP001054837">
    <property type="component" value="Unassembled WGS sequence"/>
</dbReference>
<evidence type="ECO:0000313" key="2">
    <source>
        <dbReference type="Proteomes" id="UP001054837"/>
    </source>
</evidence>
<comment type="caution">
    <text evidence="1">The sequence shown here is derived from an EMBL/GenBank/DDBJ whole genome shotgun (WGS) entry which is preliminary data.</text>
</comment>
<organism evidence="1 2">
    <name type="scientific">Caerostris darwini</name>
    <dbReference type="NCBI Taxonomy" id="1538125"/>
    <lineage>
        <taxon>Eukaryota</taxon>
        <taxon>Metazoa</taxon>
        <taxon>Ecdysozoa</taxon>
        <taxon>Arthropoda</taxon>
        <taxon>Chelicerata</taxon>
        <taxon>Arachnida</taxon>
        <taxon>Araneae</taxon>
        <taxon>Araneomorphae</taxon>
        <taxon>Entelegynae</taxon>
        <taxon>Araneoidea</taxon>
        <taxon>Araneidae</taxon>
        <taxon>Caerostris</taxon>
    </lineage>
</organism>
<dbReference type="EMBL" id="BPLQ01007718">
    <property type="protein sequence ID" value="GIY31795.1"/>
    <property type="molecule type" value="Genomic_DNA"/>
</dbReference>
<accession>A0AAV4SDP7</accession>
<dbReference type="AlphaFoldDB" id="A0AAV4SDP7"/>
<proteinExistence type="predicted"/>
<keyword evidence="2" id="KW-1185">Reference proteome</keyword>
<evidence type="ECO:0000313" key="1">
    <source>
        <dbReference type="EMBL" id="GIY31795.1"/>
    </source>
</evidence>
<gene>
    <name evidence="1" type="ORF">CDAR_210951</name>
</gene>
<reference evidence="1 2" key="1">
    <citation type="submission" date="2021-06" db="EMBL/GenBank/DDBJ databases">
        <title>Caerostris darwini draft genome.</title>
        <authorList>
            <person name="Kono N."/>
            <person name="Arakawa K."/>
        </authorList>
    </citation>
    <scope>NUCLEOTIDE SEQUENCE [LARGE SCALE GENOMIC DNA]</scope>
</reference>
<protein>
    <submittedName>
        <fullName evidence="1">Uncharacterized protein</fullName>
    </submittedName>
</protein>